<evidence type="ECO:0000256" key="2">
    <source>
        <dbReference type="ARBA" id="ARBA00023002"/>
    </source>
</evidence>
<feature type="domain" description="NAD-dependent epimerase/dehydratase" evidence="4">
    <location>
        <begin position="5"/>
        <end position="177"/>
    </location>
</feature>
<dbReference type="AlphaFoldDB" id="A0A9P6C0I7"/>
<comment type="caution">
    <text evidence="5">The sequence shown here is derived from an EMBL/GenBank/DDBJ whole genome shotgun (WGS) entry which is preliminary data.</text>
</comment>
<evidence type="ECO:0000256" key="3">
    <source>
        <dbReference type="ARBA" id="ARBA00023027"/>
    </source>
</evidence>
<dbReference type="Pfam" id="PF01370">
    <property type="entry name" value="Epimerase"/>
    <property type="match status" value="1"/>
</dbReference>
<reference evidence="5" key="1">
    <citation type="submission" date="2020-11" db="EMBL/GenBank/DDBJ databases">
        <authorList>
            <consortium name="DOE Joint Genome Institute"/>
            <person name="Ahrendt S."/>
            <person name="Riley R."/>
            <person name="Andreopoulos W."/>
            <person name="Labutti K."/>
            <person name="Pangilinan J."/>
            <person name="Ruiz-Duenas F.J."/>
            <person name="Barrasa J.M."/>
            <person name="Sanchez-Garcia M."/>
            <person name="Camarero S."/>
            <person name="Miyauchi S."/>
            <person name="Serrano A."/>
            <person name="Linde D."/>
            <person name="Babiker R."/>
            <person name="Drula E."/>
            <person name="Ayuso-Fernandez I."/>
            <person name="Pacheco R."/>
            <person name="Padilla G."/>
            <person name="Ferreira P."/>
            <person name="Barriuso J."/>
            <person name="Kellner H."/>
            <person name="Castanera R."/>
            <person name="Alfaro M."/>
            <person name="Ramirez L."/>
            <person name="Pisabarro A.G."/>
            <person name="Kuo A."/>
            <person name="Tritt A."/>
            <person name="Lipzen A."/>
            <person name="He G."/>
            <person name="Yan M."/>
            <person name="Ng V."/>
            <person name="Cullen D."/>
            <person name="Martin F."/>
            <person name="Rosso M.-N."/>
            <person name="Henrissat B."/>
            <person name="Hibbett D."/>
            <person name="Martinez A.T."/>
            <person name="Grigoriev I.V."/>
        </authorList>
    </citation>
    <scope>NUCLEOTIDE SEQUENCE</scope>
    <source>
        <strain evidence="5">MF-IS2</strain>
    </source>
</reference>
<evidence type="ECO:0000313" key="5">
    <source>
        <dbReference type="EMBL" id="KAF9446632.1"/>
    </source>
</evidence>
<dbReference type="InterPro" id="IPR036291">
    <property type="entry name" value="NAD(P)-bd_dom_sf"/>
</dbReference>
<accession>A0A9P6C0I7</accession>
<dbReference type="Gene3D" id="3.40.50.720">
    <property type="entry name" value="NAD(P)-binding Rossmann-like Domain"/>
    <property type="match status" value="1"/>
</dbReference>
<dbReference type="EMBL" id="MU151236">
    <property type="protein sequence ID" value="KAF9446632.1"/>
    <property type="molecule type" value="Genomic_DNA"/>
</dbReference>
<sequence>MKLAITGCNGSVGQRVVLLALKRGHTVIGIDLVPTSDELSTHTHQNDKFTFHQIDLKDYDRVLEILQRSASEAVVHLAAFRNPTDYQVQTHNSNVVLSWNILRACAELGITRVAQASSVNIVRMVFSVETNFQWFPLDENHPCEPDEPYGLSKLICEAQADTITRRYPTLRVASIRLHWAVPTRSHARRGDPKRASMDLWGYVQQDSAADAFLLAITCDTSKWSKKHEAFFIAAPETAADEESEKLMALYQPGVPVREGWKLTGRKGFIDCAKAERMLGWVHKDVPE</sequence>
<dbReference type="OrthoDB" id="202470at2759"/>
<keyword evidence="6" id="KW-1185">Reference proteome</keyword>
<keyword evidence="2" id="KW-0560">Oxidoreductase</keyword>
<dbReference type="GO" id="GO:0016491">
    <property type="term" value="F:oxidoreductase activity"/>
    <property type="evidence" value="ECO:0007669"/>
    <property type="project" value="UniProtKB-KW"/>
</dbReference>
<protein>
    <submittedName>
        <fullName evidence="5">NAD(P)-binding protein</fullName>
    </submittedName>
</protein>
<organism evidence="5 6">
    <name type="scientific">Macrolepiota fuliginosa MF-IS2</name>
    <dbReference type="NCBI Taxonomy" id="1400762"/>
    <lineage>
        <taxon>Eukaryota</taxon>
        <taxon>Fungi</taxon>
        <taxon>Dikarya</taxon>
        <taxon>Basidiomycota</taxon>
        <taxon>Agaricomycotina</taxon>
        <taxon>Agaricomycetes</taxon>
        <taxon>Agaricomycetidae</taxon>
        <taxon>Agaricales</taxon>
        <taxon>Agaricineae</taxon>
        <taxon>Agaricaceae</taxon>
        <taxon>Macrolepiota</taxon>
    </lineage>
</organism>
<dbReference type="InterPro" id="IPR001509">
    <property type="entry name" value="Epimerase_deHydtase"/>
</dbReference>
<dbReference type="SUPFAM" id="SSF51735">
    <property type="entry name" value="NAD(P)-binding Rossmann-fold domains"/>
    <property type="match status" value="1"/>
</dbReference>
<dbReference type="Proteomes" id="UP000807342">
    <property type="component" value="Unassembled WGS sequence"/>
</dbReference>
<comment type="similarity">
    <text evidence="1">Belongs to the NAD(P)-dependent epimerase/dehydratase family.</text>
</comment>
<dbReference type="PANTHER" id="PTHR43103:SF5">
    <property type="entry name" value="4-EPIMERASE, PUTATIVE (AFU_ORTHOLOGUE AFUA_7G00360)-RELATED"/>
    <property type="match status" value="1"/>
</dbReference>
<evidence type="ECO:0000313" key="6">
    <source>
        <dbReference type="Proteomes" id="UP000807342"/>
    </source>
</evidence>
<keyword evidence="3" id="KW-0520">NAD</keyword>
<evidence type="ECO:0000256" key="1">
    <source>
        <dbReference type="ARBA" id="ARBA00007637"/>
    </source>
</evidence>
<gene>
    <name evidence="5" type="ORF">P691DRAFT_803639</name>
</gene>
<dbReference type="PANTHER" id="PTHR43103">
    <property type="entry name" value="NUCLEOSIDE-DIPHOSPHATE-SUGAR EPIMERASE"/>
    <property type="match status" value="1"/>
</dbReference>
<evidence type="ECO:0000259" key="4">
    <source>
        <dbReference type="Pfam" id="PF01370"/>
    </source>
</evidence>
<proteinExistence type="inferred from homology"/>
<name>A0A9P6C0I7_9AGAR</name>